<evidence type="ECO:0000256" key="4">
    <source>
        <dbReference type="ARBA" id="ARBA00022833"/>
    </source>
</evidence>
<protein>
    <submittedName>
        <fullName evidence="8">(R,R)-butanediol dehydrogenase/meso-butanediol dehydrogenase/diacetyl reductase</fullName>
        <ecNumber evidence="8">1.1.1.-</ecNumber>
        <ecNumber evidence="8">1.1.1.303</ecNumber>
        <ecNumber evidence="8">1.1.1.4</ecNumber>
    </submittedName>
</protein>
<dbReference type="OrthoDB" id="9797931at2"/>
<feature type="domain" description="Enoyl reductase (ER)" evidence="7">
    <location>
        <begin position="8"/>
        <end position="344"/>
    </location>
</feature>
<proteinExistence type="inferred from homology"/>
<dbReference type="GO" id="GO:0052587">
    <property type="term" value="F:diacetyl reductase ((R)-acetoin forming) (NAD+) activity"/>
    <property type="evidence" value="ECO:0007669"/>
    <property type="project" value="UniProtKB-EC"/>
</dbReference>
<sequence>MRAAVYYGPNKVSIDDVPDPAPAHGEVKVRVGFNGICGTDLHEYFAGPIFIPTSPHALTGNQAPLVLGHEFSGTITEIGPGVDGFSEGDRVAIEPIYRCGTCGPCASGRYNICKFIGFHGLMSDGGMAESTVVPQNMLHKLPDSVSLQLGALVEPMSVAYHAAKLGNVRAGDTAVVMGAGPIGIGVWFALKGLGLDDVYVVEPSPVRRASIENLGAKTLDPTSVNVAEFIGDHTGGSGVDAAYDAAGVQPAVETALQCIGAHKPLVSVAIYEKPLETPLLNLVMNESRIQGSLCYTGDDYRAVIDLMANGHYDTTGWVTTIPIEQVVDEGFHALHAGKKMKVLIDPSL</sequence>
<dbReference type="InterPro" id="IPR013154">
    <property type="entry name" value="ADH-like_N"/>
</dbReference>
<name>A0A839RPF8_9ACTN</name>
<comment type="similarity">
    <text evidence="2 6">Belongs to the zinc-containing alcohol dehydrogenase family.</text>
</comment>
<keyword evidence="4 6" id="KW-0862">Zinc</keyword>
<evidence type="ECO:0000313" key="9">
    <source>
        <dbReference type="Proteomes" id="UP000567922"/>
    </source>
</evidence>
<dbReference type="PANTHER" id="PTHR43161:SF23">
    <property type="entry name" value="(R,R)-BUTANEDIOL DEHYDROGENASE-RELATED"/>
    <property type="match status" value="1"/>
</dbReference>
<dbReference type="Pfam" id="PF00107">
    <property type="entry name" value="ADH_zinc_N"/>
    <property type="match status" value="1"/>
</dbReference>
<dbReference type="EMBL" id="JACHWS010000002">
    <property type="protein sequence ID" value="MBB3038410.1"/>
    <property type="molecule type" value="Genomic_DNA"/>
</dbReference>
<evidence type="ECO:0000256" key="3">
    <source>
        <dbReference type="ARBA" id="ARBA00022723"/>
    </source>
</evidence>
<dbReference type="InterPro" id="IPR002328">
    <property type="entry name" value="ADH_Zn_CS"/>
</dbReference>
<organism evidence="8 9">
    <name type="scientific">Hoyosella altamirensis</name>
    <dbReference type="NCBI Taxonomy" id="616997"/>
    <lineage>
        <taxon>Bacteria</taxon>
        <taxon>Bacillati</taxon>
        <taxon>Actinomycetota</taxon>
        <taxon>Actinomycetes</taxon>
        <taxon>Mycobacteriales</taxon>
        <taxon>Hoyosellaceae</taxon>
        <taxon>Hoyosella</taxon>
    </lineage>
</organism>
<dbReference type="SUPFAM" id="SSF50129">
    <property type="entry name" value="GroES-like"/>
    <property type="match status" value="1"/>
</dbReference>
<dbReference type="PANTHER" id="PTHR43161">
    <property type="entry name" value="SORBITOL DEHYDROGENASE"/>
    <property type="match status" value="1"/>
</dbReference>
<dbReference type="GO" id="GO:0034079">
    <property type="term" value="P:butanediol biosynthetic process"/>
    <property type="evidence" value="ECO:0007669"/>
    <property type="project" value="TreeGrafter"/>
</dbReference>
<evidence type="ECO:0000259" key="7">
    <source>
        <dbReference type="SMART" id="SM00829"/>
    </source>
</evidence>
<dbReference type="EC" id="1.1.1.303" evidence="8"/>
<comment type="caution">
    <text evidence="8">The sequence shown here is derived from an EMBL/GenBank/DDBJ whole genome shotgun (WGS) entry which is preliminary data.</text>
</comment>
<evidence type="ECO:0000256" key="6">
    <source>
        <dbReference type="RuleBase" id="RU361277"/>
    </source>
</evidence>
<dbReference type="RefSeq" id="WP_064438523.1">
    <property type="nucleotide sequence ID" value="NZ_BDDI01000001.1"/>
</dbReference>
<dbReference type="Pfam" id="PF08240">
    <property type="entry name" value="ADH_N"/>
    <property type="match status" value="1"/>
</dbReference>
<dbReference type="GO" id="GO:0008270">
    <property type="term" value="F:zinc ion binding"/>
    <property type="evidence" value="ECO:0007669"/>
    <property type="project" value="InterPro"/>
</dbReference>
<dbReference type="InterPro" id="IPR020843">
    <property type="entry name" value="ER"/>
</dbReference>
<keyword evidence="9" id="KW-1185">Reference proteome</keyword>
<dbReference type="CDD" id="cd08233">
    <property type="entry name" value="butanediol_DH_like"/>
    <property type="match status" value="1"/>
</dbReference>
<dbReference type="SMART" id="SM00829">
    <property type="entry name" value="PKS_ER"/>
    <property type="match status" value="1"/>
</dbReference>
<dbReference type="GO" id="GO:0005737">
    <property type="term" value="C:cytoplasm"/>
    <property type="evidence" value="ECO:0007669"/>
    <property type="project" value="TreeGrafter"/>
</dbReference>
<dbReference type="EC" id="1.1.1.4" evidence="8"/>
<evidence type="ECO:0000256" key="5">
    <source>
        <dbReference type="ARBA" id="ARBA00023002"/>
    </source>
</evidence>
<evidence type="ECO:0000256" key="2">
    <source>
        <dbReference type="ARBA" id="ARBA00008072"/>
    </source>
</evidence>
<dbReference type="Proteomes" id="UP000567922">
    <property type="component" value="Unassembled WGS sequence"/>
</dbReference>
<dbReference type="AlphaFoldDB" id="A0A839RPF8"/>
<evidence type="ECO:0000256" key="1">
    <source>
        <dbReference type="ARBA" id="ARBA00001947"/>
    </source>
</evidence>
<dbReference type="Gene3D" id="3.40.50.720">
    <property type="entry name" value="NAD(P)-binding Rossmann-like Domain"/>
    <property type="match status" value="1"/>
</dbReference>
<gene>
    <name evidence="8" type="ORF">FHU29_002859</name>
</gene>
<dbReference type="PROSITE" id="PS00059">
    <property type="entry name" value="ADH_ZINC"/>
    <property type="match status" value="1"/>
</dbReference>
<dbReference type="Gene3D" id="3.90.180.10">
    <property type="entry name" value="Medium-chain alcohol dehydrogenases, catalytic domain"/>
    <property type="match status" value="1"/>
</dbReference>
<dbReference type="InterPro" id="IPR036291">
    <property type="entry name" value="NAD(P)-bd_dom_sf"/>
</dbReference>
<comment type="cofactor">
    <cofactor evidence="1 6">
        <name>Zn(2+)</name>
        <dbReference type="ChEBI" id="CHEBI:29105"/>
    </cofactor>
</comment>
<accession>A0A839RPF8</accession>
<keyword evidence="5 8" id="KW-0560">Oxidoreductase</keyword>
<dbReference type="GO" id="GO:0000721">
    <property type="term" value="F:(R,R)-butanediol dehydrogenase activity"/>
    <property type="evidence" value="ECO:0007669"/>
    <property type="project" value="UniProtKB-EC"/>
</dbReference>
<dbReference type="SUPFAM" id="SSF51735">
    <property type="entry name" value="NAD(P)-binding Rossmann-fold domains"/>
    <property type="match status" value="1"/>
</dbReference>
<reference evidence="8 9" key="1">
    <citation type="submission" date="2020-08" db="EMBL/GenBank/DDBJ databases">
        <title>Sequencing the genomes of 1000 actinobacteria strains.</title>
        <authorList>
            <person name="Klenk H.-P."/>
        </authorList>
    </citation>
    <scope>NUCLEOTIDE SEQUENCE [LARGE SCALE GENOMIC DNA]</scope>
    <source>
        <strain evidence="8 9">DSM 45258</strain>
    </source>
</reference>
<dbReference type="InterPro" id="IPR011032">
    <property type="entry name" value="GroES-like_sf"/>
</dbReference>
<dbReference type="EC" id="1.1.1.-" evidence="8"/>
<dbReference type="InterPro" id="IPR013149">
    <property type="entry name" value="ADH-like_C"/>
</dbReference>
<evidence type="ECO:0000313" key="8">
    <source>
        <dbReference type="EMBL" id="MBB3038410.1"/>
    </source>
</evidence>
<keyword evidence="3 6" id="KW-0479">Metal-binding</keyword>